<organism evidence="2 3">
    <name type="scientific">Polaromonas eurypsychrophila</name>
    <dbReference type="NCBI Taxonomy" id="1614635"/>
    <lineage>
        <taxon>Bacteria</taxon>
        <taxon>Pseudomonadati</taxon>
        <taxon>Pseudomonadota</taxon>
        <taxon>Betaproteobacteria</taxon>
        <taxon>Burkholderiales</taxon>
        <taxon>Comamonadaceae</taxon>
        <taxon>Polaromonas</taxon>
    </lineage>
</organism>
<reference evidence="2" key="1">
    <citation type="journal article" date="2014" name="Int. J. Syst. Evol. Microbiol.">
        <title>Complete genome sequence of Corynebacterium casei LMG S-19264T (=DSM 44701T), isolated from a smear-ripened cheese.</title>
        <authorList>
            <consortium name="US DOE Joint Genome Institute (JGI-PGF)"/>
            <person name="Walter F."/>
            <person name="Albersmeier A."/>
            <person name="Kalinowski J."/>
            <person name="Ruckert C."/>
        </authorList>
    </citation>
    <scope>NUCLEOTIDE SEQUENCE</scope>
    <source>
        <strain evidence="2">CGMCC 1.15322</strain>
    </source>
</reference>
<dbReference type="Proteomes" id="UP000620596">
    <property type="component" value="Unassembled WGS sequence"/>
</dbReference>
<comment type="caution">
    <text evidence="2">The sequence shown here is derived from an EMBL/GenBank/DDBJ whole genome shotgun (WGS) entry which is preliminary data.</text>
</comment>
<dbReference type="InterPro" id="IPR036249">
    <property type="entry name" value="Thioredoxin-like_sf"/>
</dbReference>
<dbReference type="AlphaFoldDB" id="A0A916WGY2"/>
<accession>A0A916WGY2</accession>
<reference evidence="2" key="2">
    <citation type="submission" date="2020-09" db="EMBL/GenBank/DDBJ databases">
        <authorList>
            <person name="Sun Q."/>
            <person name="Zhou Y."/>
        </authorList>
    </citation>
    <scope>NUCLEOTIDE SEQUENCE</scope>
    <source>
        <strain evidence="2">CGMCC 1.15322</strain>
    </source>
</reference>
<feature type="domain" description="Thioredoxin-like fold" evidence="1">
    <location>
        <begin position="38"/>
        <end position="130"/>
    </location>
</feature>
<dbReference type="Pfam" id="PF13098">
    <property type="entry name" value="Thioredoxin_2"/>
    <property type="match status" value="1"/>
</dbReference>
<dbReference type="SUPFAM" id="SSF52833">
    <property type="entry name" value="Thioredoxin-like"/>
    <property type="match status" value="1"/>
</dbReference>
<sequence>MVIGAGLAGFGELQQTRAAPHTLPIATTLDEDLARVVKQGKPLVVMVSLDGCPFCRLVRENFLPSLEREQHLTVVQVHMRKSTAIKDLQGRRTTHDQLTRTWGIKVAPLLFFGKNGSEVAERLAGASIPEFLQRLFTRAHPQSSTVFYLDI</sequence>
<keyword evidence="3" id="KW-1185">Reference proteome</keyword>
<dbReference type="EMBL" id="BMIG01000006">
    <property type="protein sequence ID" value="GGA98503.1"/>
    <property type="molecule type" value="Genomic_DNA"/>
</dbReference>
<evidence type="ECO:0000313" key="3">
    <source>
        <dbReference type="Proteomes" id="UP000620596"/>
    </source>
</evidence>
<protein>
    <recommendedName>
        <fullName evidence="1">Thioredoxin-like fold domain-containing protein</fullName>
    </recommendedName>
</protein>
<dbReference type="InterPro" id="IPR012336">
    <property type="entry name" value="Thioredoxin-like_fold"/>
</dbReference>
<gene>
    <name evidence="2" type="ORF">GCM10011496_19480</name>
</gene>
<evidence type="ECO:0000259" key="1">
    <source>
        <dbReference type="Pfam" id="PF13098"/>
    </source>
</evidence>
<name>A0A916WGY2_9BURK</name>
<dbReference type="Gene3D" id="3.40.30.10">
    <property type="entry name" value="Glutaredoxin"/>
    <property type="match status" value="1"/>
</dbReference>
<evidence type="ECO:0000313" key="2">
    <source>
        <dbReference type="EMBL" id="GGA98503.1"/>
    </source>
</evidence>
<proteinExistence type="predicted"/>